<dbReference type="PANTHER" id="PTHR24171">
    <property type="entry name" value="ANKYRIN REPEAT DOMAIN-CONTAINING PROTEIN 39-RELATED"/>
    <property type="match status" value="1"/>
</dbReference>
<keyword evidence="1" id="KW-0677">Repeat</keyword>
<evidence type="ECO:0000256" key="2">
    <source>
        <dbReference type="ARBA" id="ARBA00023043"/>
    </source>
</evidence>
<dbReference type="InterPro" id="IPR002110">
    <property type="entry name" value="Ankyrin_rpt"/>
</dbReference>
<dbReference type="EMBL" id="LAZR01034103">
    <property type="protein sequence ID" value="KKL46249.1"/>
    <property type="molecule type" value="Genomic_DNA"/>
</dbReference>
<dbReference type="Pfam" id="PF12796">
    <property type="entry name" value="Ank_2"/>
    <property type="match status" value="1"/>
</dbReference>
<keyword evidence="2" id="KW-0040">ANK repeat</keyword>
<gene>
    <name evidence="3" type="ORF">LCGC14_2347450</name>
</gene>
<dbReference type="PRINTS" id="PR01415">
    <property type="entry name" value="ANKYRIN"/>
</dbReference>
<dbReference type="SUPFAM" id="SSF48403">
    <property type="entry name" value="Ankyrin repeat"/>
    <property type="match status" value="1"/>
</dbReference>
<comment type="caution">
    <text evidence="3">The sequence shown here is derived from an EMBL/GenBank/DDBJ whole genome shotgun (WGS) entry which is preliminary data.</text>
</comment>
<dbReference type="SMART" id="SM00248">
    <property type="entry name" value="ANK"/>
    <property type="match status" value="4"/>
</dbReference>
<dbReference type="PROSITE" id="PS50297">
    <property type="entry name" value="ANK_REP_REGION"/>
    <property type="match status" value="3"/>
</dbReference>
<dbReference type="PROSITE" id="PS50088">
    <property type="entry name" value="ANK_REPEAT"/>
    <property type="match status" value="4"/>
</dbReference>
<accession>A0A0F9CB26</accession>
<reference evidence="3" key="1">
    <citation type="journal article" date="2015" name="Nature">
        <title>Complex archaea that bridge the gap between prokaryotes and eukaryotes.</title>
        <authorList>
            <person name="Spang A."/>
            <person name="Saw J.H."/>
            <person name="Jorgensen S.L."/>
            <person name="Zaremba-Niedzwiedzka K."/>
            <person name="Martijn J."/>
            <person name="Lind A.E."/>
            <person name="van Eijk R."/>
            <person name="Schleper C."/>
            <person name="Guy L."/>
            <person name="Ettema T.J."/>
        </authorList>
    </citation>
    <scope>NUCLEOTIDE SEQUENCE</scope>
</reference>
<evidence type="ECO:0000256" key="1">
    <source>
        <dbReference type="ARBA" id="ARBA00022737"/>
    </source>
</evidence>
<organism evidence="3">
    <name type="scientific">marine sediment metagenome</name>
    <dbReference type="NCBI Taxonomy" id="412755"/>
    <lineage>
        <taxon>unclassified sequences</taxon>
        <taxon>metagenomes</taxon>
        <taxon>ecological metagenomes</taxon>
    </lineage>
</organism>
<evidence type="ECO:0000313" key="3">
    <source>
        <dbReference type="EMBL" id="KKL46249.1"/>
    </source>
</evidence>
<name>A0A0F9CB26_9ZZZZ</name>
<dbReference type="InterPro" id="IPR036770">
    <property type="entry name" value="Ankyrin_rpt-contain_sf"/>
</dbReference>
<proteinExistence type="predicted"/>
<sequence length="241" mass="26166">MASELRISRVGISVSLTVLMMIGTATMAQDHSCVVMKASEETAEDTLARNRCINEWWEHATVTDVESFLESYDVNTRYRSDFTPLHKTIIFGSKAATMAVISAGADVNARSNKGQTPLHEAPRTDDPEIVSALLKAGADVHARTTRGETPLWRAAWRESEAIIKLLLDAGADPNAADESGLSVLHVAAKYSTPEVVRTLLEAGADATAVNQEGATAFQLAEDNEKLKGTETYWQLNDASFK</sequence>
<dbReference type="Gene3D" id="1.25.40.20">
    <property type="entry name" value="Ankyrin repeat-containing domain"/>
    <property type="match status" value="2"/>
</dbReference>
<protein>
    <submittedName>
        <fullName evidence="3">Uncharacterized protein</fullName>
    </submittedName>
</protein>
<dbReference type="AlphaFoldDB" id="A0A0F9CB26"/>